<dbReference type="EMBL" id="AP028679">
    <property type="protein sequence ID" value="BEQ16169.1"/>
    <property type="molecule type" value="Genomic_DNA"/>
</dbReference>
<comment type="function">
    <text evidence="10">Catalyzes the attachment of glutamate to tRNA(Glu) in a two-step reaction: glutamate is first activated by ATP to form Glu-AMP and then transferred to the acceptor end of tRNA(Glu).</text>
</comment>
<dbReference type="Pfam" id="PF00749">
    <property type="entry name" value="tRNA-synt_1c"/>
    <property type="match status" value="1"/>
</dbReference>
<dbReference type="Gene3D" id="1.10.10.350">
    <property type="match status" value="1"/>
</dbReference>
<dbReference type="InterPro" id="IPR000924">
    <property type="entry name" value="Glu/Gln-tRNA-synth"/>
</dbReference>
<dbReference type="InterPro" id="IPR045462">
    <property type="entry name" value="aa-tRNA-synth_I_cd-bd"/>
</dbReference>
<dbReference type="GO" id="GO:0000049">
    <property type="term" value="F:tRNA binding"/>
    <property type="evidence" value="ECO:0007669"/>
    <property type="project" value="InterPro"/>
</dbReference>
<dbReference type="KEGG" id="dmp:FAK_32350"/>
<dbReference type="PROSITE" id="PS00178">
    <property type="entry name" value="AA_TRNA_LIGASE_I"/>
    <property type="match status" value="1"/>
</dbReference>
<dbReference type="SUPFAM" id="SSF52374">
    <property type="entry name" value="Nucleotidylyl transferase"/>
    <property type="match status" value="1"/>
</dbReference>
<evidence type="ECO:0000256" key="2">
    <source>
        <dbReference type="ARBA" id="ARBA00007894"/>
    </source>
</evidence>
<feature type="domain" description="Glutamyl/glutaminyl-tRNA synthetase class Ib catalytic" evidence="12">
    <location>
        <begin position="11"/>
        <end position="309"/>
    </location>
</feature>
<dbReference type="RefSeq" id="WP_338601641.1">
    <property type="nucleotide sequence ID" value="NZ_AP028679.1"/>
</dbReference>
<evidence type="ECO:0000256" key="4">
    <source>
        <dbReference type="ARBA" id="ARBA00022490"/>
    </source>
</evidence>
<evidence type="ECO:0000256" key="7">
    <source>
        <dbReference type="ARBA" id="ARBA00022840"/>
    </source>
</evidence>
<keyword evidence="5 10" id="KW-0436">Ligase</keyword>
<dbReference type="FunFam" id="3.40.50.620:FF:000007">
    <property type="entry name" value="Glutamate--tRNA ligase"/>
    <property type="match status" value="1"/>
</dbReference>
<feature type="short sequence motif" description="'HIGH' region" evidence="10">
    <location>
        <begin position="17"/>
        <end position="27"/>
    </location>
</feature>
<dbReference type="InterPro" id="IPR008925">
    <property type="entry name" value="aa_tRNA-synth_I_cd-bd_sf"/>
</dbReference>
<evidence type="ECO:0000259" key="12">
    <source>
        <dbReference type="Pfam" id="PF00749"/>
    </source>
</evidence>
<dbReference type="InterPro" id="IPR020751">
    <property type="entry name" value="aa-tRNA-synth_I_codon-bd_sub2"/>
</dbReference>
<proteinExistence type="inferred from homology"/>
<evidence type="ECO:0000256" key="5">
    <source>
        <dbReference type="ARBA" id="ARBA00022598"/>
    </source>
</evidence>
<evidence type="ECO:0000313" key="15">
    <source>
        <dbReference type="Proteomes" id="UP001366166"/>
    </source>
</evidence>
<dbReference type="Gene3D" id="3.40.50.620">
    <property type="entry name" value="HUPs"/>
    <property type="match status" value="1"/>
</dbReference>
<keyword evidence="6 10" id="KW-0547">Nucleotide-binding</keyword>
<comment type="catalytic activity">
    <reaction evidence="10">
        <text>tRNA(Glu) + L-glutamate + ATP = L-glutamyl-tRNA(Glu) + AMP + diphosphate</text>
        <dbReference type="Rhea" id="RHEA:23540"/>
        <dbReference type="Rhea" id="RHEA-COMP:9663"/>
        <dbReference type="Rhea" id="RHEA-COMP:9680"/>
        <dbReference type="ChEBI" id="CHEBI:29985"/>
        <dbReference type="ChEBI" id="CHEBI:30616"/>
        <dbReference type="ChEBI" id="CHEBI:33019"/>
        <dbReference type="ChEBI" id="CHEBI:78442"/>
        <dbReference type="ChEBI" id="CHEBI:78520"/>
        <dbReference type="ChEBI" id="CHEBI:456215"/>
        <dbReference type="EC" id="6.1.1.17"/>
    </reaction>
</comment>
<dbReference type="Proteomes" id="UP001366166">
    <property type="component" value="Chromosome"/>
</dbReference>
<gene>
    <name evidence="10 14" type="primary">gltX</name>
    <name evidence="14" type="ORF">FAK_32350</name>
</gene>
<keyword evidence="7 10" id="KW-0067">ATP-binding</keyword>
<evidence type="ECO:0000256" key="3">
    <source>
        <dbReference type="ARBA" id="ARBA00011245"/>
    </source>
</evidence>
<dbReference type="InterPro" id="IPR014729">
    <property type="entry name" value="Rossmann-like_a/b/a_fold"/>
</dbReference>
<dbReference type="PANTHER" id="PTHR43311">
    <property type="entry name" value="GLUTAMATE--TRNA LIGASE"/>
    <property type="match status" value="1"/>
</dbReference>
<sequence>MDKATDNTPRVRTRFPPSPTGALHLGGARTALFNWLFARHHGGEFVLRLEDTDRQRSKQEHVEGILAAMDWLGLDYDEGPYYQTKRLERYREAIDQMLAKGRAYWCHCSPEELTKQREAAMAAGGKPMYDGTCREKNLGPAPGAVVRFKGPRTGATTFNDLVKGPITFDHKELDDLIILRSDGWPTYHLAVVVDDIDMGITHVIRGDDHVNNTPRQILLYQALDAELPQFAHVPMILGPDKTKLSKRHGATAVMDYRDMGYLPEAMLNALARLGWSHGDQEMFSRQELIDYFGLKAVGRSAAVFDTDRLLHLNQRYIQESGPARLAELLPPFLAARGIEEYNQATLLACLPELTPRAKTLVELADWAEPYLVDEPVMDPKAVKKFLGPAQVPVLERVAALVKAKGTGDPEALEAGVRDIAEQMELKLGGVAQPVRVALTGRTFSPGIFEVMAILGDERVKARLTRALGLAAK</sequence>
<dbReference type="GO" id="GO:0005524">
    <property type="term" value="F:ATP binding"/>
    <property type="evidence" value="ECO:0007669"/>
    <property type="project" value="UniProtKB-UniRule"/>
</dbReference>
<feature type="short sequence motif" description="'KMSKS' region" evidence="10">
    <location>
        <begin position="243"/>
        <end position="247"/>
    </location>
</feature>
<dbReference type="PANTHER" id="PTHR43311:SF2">
    <property type="entry name" value="GLUTAMATE--TRNA LIGASE, MITOCHONDRIAL-RELATED"/>
    <property type="match status" value="1"/>
</dbReference>
<dbReference type="PRINTS" id="PR00987">
    <property type="entry name" value="TRNASYNTHGLU"/>
</dbReference>
<evidence type="ECO:0000256" key="8">
    <source>
        <dbReference type="ARBA" id="ARBA00022917"/>
    </source>
</evidence>
<dbReference type="InterPro" id="IPR049940">
    <property type="entry name" value="GluQ/Sye"/>
</dbReference>
<dbReference type="InterPro" id="IPR001412">
    <property type="entry name" value="aa-tRNA-synth_I_CS"/>
</dbReference>
<dbReference type="NCBIfam" id="TIGR00464">
    <property type="entry name" value="gltX_bact"/>
    <property type="match status" value="1"/>
</dbReference>
<name>A0AAU9EM09_9BACT</name>
<evidence type="ECO:0000259" key="13">
    <source>
        <dbReference type="Pfam" id="PF19269"/>
    </source>
</evidence>
<keyword evidence="8 10" id="KW-0648">Protein biosynthesis</keyword>
<comment type="similarity">
    <text evidence="2 10">Belongs to the class-I aminoacyl-tRNA synthetase family. Glutamate--tRNA ligase type 1 subfamily.</text>
</comment>
<dbReference type="GO" id="GO:0005829">
    <property type="term" value="C:cytosol"/>
    <property type="evidence" value="ECO:0007669"/>
    <property type="project" value="TreeGrafter"/>
</dbReference>
<feature type="binding site" evidence="10">
    <location>
        <position position="246"/>
    </location>
    <ligand>
        <name>ATP</name>
        <dbReference type="ChEBI" id="CHEBI:30616"/>
    </ligand>
</feature>
<feature type="region of interest" description="Disordered" evidence="11">
    <location>
        <begin position="1"/>
        <end position="20"/>
    </location>
</feature>
<evidence type="ECO:0000256" key="11">
    <source>
        <dbReference type="SAM" id="MobiDB-lite"/>
    </source>
</evidence>
<keyword evidence="9 10" id="KW-0030">Aminoacyl-tRNA synthetase</keyword>
<dbReference type="SUPFAM" id="SSF48163">
    <property type="entry name" value="An anticodon-binding domain of class I aminoacyl-tRNA synthetases"/>
    <property type="match status" value="1"/>
</dbReference>
<dbReference type="GO" id="GO:0006424">
    <property type="term" value="P:glutamyl-tRNA aminoacylation"/>
    <property type="evidence" value="ECO:0007669"/>
    <property type="project" value="UniProtKB-UniRule"/>
</dbReference>
<dbReference type="Pfam" id="PF19269">
    <property type="entry name" value="Anticodon_2"/>
    <property type="match status" value="1"/>
</dbReference>
<dbReference type="CDD" id="cd00808">
    <property type="entry name" value="GluRS_core"/>
    <property type="match status" value="1"/>
</dbReference>
<protein>
    <recommendedName>
        <fullName evidence="10">Glutamate--tRNA ligase</fullName>
        <ecNumber evidence="10">6.1.1.17</ecNumber>
    </recommendedName>
    <alternativeName>
        <fullName evidence="10">Glutamyl-tRNA synthetase</fullName>
        <shortName evidence="10">GluRS</shortName>
    </alternativeName>
</protein>
<comment type="subunit">
    <text evidence="3 10">Monomer.</text>
</comment>
<dbReference type="GO" id="GO:0004818">
    <property type="term" value="F:glutamate-tRNA ligase activity"/>
    <property type="evidence" value="ECO:0007669"/>
    <property type="project" value="UniProtKB-UniRule"/>
</dbReference>
<dbReference type="EC" id="6.1.1.17" evidence="10"/>
<dbReference type="InterPro" id="IPR020058">
    <property type="entry name" value="Glu/Gln-tRNA-synth_Ib_cat-dom"/>
</dbReference>
<feature type="domain" description="Aminoacyl-tRNA synthetase class I anticodon-binding" evidence="13">
    <location>
        <begin position="324"/>
        <end position="467"/>
    </location>
</feature>
<dbReference type="GO" id="GO:0008270">
    <property type="term" value="F:zinc ion binding"/>
    <property type="evidence" value="ECO:0007669"/>
    <property type="project" value="InterPro"/>
</dbReference>
<evidence type="ECO:0000256" key="1">
    <source>
        <dbReference type="ARBA" id="ARBA00004496"/>
    </source>
</evidence>
<dbReference type="AlphaFoldDB" id="A0AAU9EM09"/>
<evidence type="ECO:0000256" key="9">
    <source>
        <dbReference type="ARBA" id="ARBA00023146"/>
    </source>
</evidence>
<evidence type="ECO:0000313" key="14">
    <source>
        <dbReference type="EMBL" id="BEQ16169.1"/>
    </source>
</evidence>
<organism evidence="14 15">
    <name type="scientific">Desulfoferula mesophila</name>
    <dbReference type="NCBI Taxonomy" id="3058419"/>
    <lineage>
        <taxon>Bacteria</taxon>
        <taxon>Pseudomonadati</taxon>
        <taxon>Thermodesulfobacteriota</taxon>
        <taxon>Desulfarculia</taxon>
        <taxon>Desulfarculales</taxon>
        <taxon>Desulfarculaceae</taxon>
        <taxon>Desulfoferula</taxon>
    </lineage>
</organism>
<dbReference type="InterPro" id="IPR004527">
    <property type="entry name" value="Glu-tRNA-ligase_bac/mito"/>
</dbReference>
<reference evidence="15" key="1">
    <citation type="journal article" date="2023" name="Arch. Microbiol.">
        <title>Desulfoferula mesophilus gen. nov. sp. nov., a mesophilic sulfate-reducing bacterium isolated from a brackish lake sediment.</title>
        <authorList>
            <person name="Watanabe T."/>
            <person name="Yabe T."/>
            <person name="Tsuji J.M."/>
            <person name="Fukui M."/>
        </authorList>
    </citation>
    <scope>NUCLEOTIDE SEQUENCE [LARGE SCALE GENOMIC DNA]</scope>
    <source>
        <strain evidence="15">12FAK</strain>
    </source>
</reference>
<comment type="caution">
    <text evidence="10">Lacks conserved residue(s) required for the propagation of feature annotation.</text>
</comment>
<keyword evidence="4 10" id="KW-0963">Cytoplasm</keyword>
<evidence type="ECO:0000256" key="6">
    <source>
        <dbReference type="ARBA" id="ARBA00022741"/>
    </source>
</evidence>
<dbReference type="HAMAP" id="MF_00022">
    <property type="entry name" value="Glu_tRNA_synth_type1"/>
    <property type="match status" value="1"/>
</dbReference>
<keyword evidence="15" id="KW-1185">Reference proteome</keyword>
<accession>A0AAU9EM09</accession>
<dbReference type="InterPro" id="IPR033910">
    <property type="entry name" value="GluRS_core"/>
</dbReference>
<comment type="subcellular location">
    <subcellularLocation>
        <location evidence="1 10">Cytoplasm</location>
    </subcellularLocation>
</comment>
<feature type="compositionally biased region" description="Polar residues" evidence="11">
    <location>
        <begin position="1"/>
        <end position="10"/>
    </location>
</feature>
<evidence type="ECO:0000256" key="10">
    <source>
        <dbReference type="HAMAP-Rule" id="MF_00022"/>
    </source>
</evidence>